<gene>
    <name evidence="3" type="ORF">BGZ97_010504</name>
</gene>
<evidence type="ECO:0000256" key="2">
    <source>
        <dbReference type="SAM" id="SignalP"/>
    </source>
</evidence>
<name>A0A9P6UNQ8_9FUNG</name>
<sequence>MILNRSLTLGLLCSTLAVSATPQADTTAAPYAPLGGGGGGSQHPRPVQCTNPGFFCKSTIVFASPNTSPNPLYRGGSSGTGSVGGKPGPGALGGNIQADQFICPSSDAYAVRIASCPQGDCQQNYCVGGGPAKVPECLPSGNGLYCGKTLNAQHSDGAGQDTLGAFGGSASAYGGGAGGGGGGGGGGGDGGGGGGGRPPQGEYIRNNLYYFVGSYGVNLGPCPYRCINAGAGTPDYCATSASQY</sequence>
<feature type="chain" id="PRO_5040257480" evidence="2">
    <location>
        <begin position="21"/>
        <end position="244"/>
    </location>
</feature>
<keyword evidence="4" id="KW-1185">Reference proteome</keyword>
<evidence type="ECO:0000256" key="1">
    <source>
        <dbReference type="SAM" id="MobiDB-lite"/>
    </source>
</evidence>
<feature type="region of interest" description="Disordered" evidence="1">
    <location>
        <begin position="67"/>
        <end position="90"/>
    </location>
</feature>
<dbReference type="AlphaFoldDB" id="A0A9P6UNQ8"/>
<dbReference type="OrthoDB" id="2436049at2759"/>
<keyword evidence="2" id="KW-0732">Signal</keyword>
<dbReference type="EMBL" id="JAAAIN010000545">
    <property type="protein sequence ID" value="KAG0313132.1"/>
    <property type="molecule type" value="Genomic_DNA"/>
</dbReference>
<proteinExistence type="predicted"/>
<evidence type="ECO:0000313" key="3">
    <source>
        <dbReference type="EMBL" id="KAG0313132.1"/>
    </source>
</evidence>
<feature type="signal peptide" evidence="2">
    <location>
        <begin position="1"/>
        <end position="20"/>
    </location>
</feature>
<protein>
    <submittedName>
        <fullName evidence="3">Uncharacterized protein</fullName>
    </submittedName>
</protein>
<organism evidence="3 4">
    <name type="scientific">Linnemannia gamsii</name>
    <dbReference type="NCBI Taxonomy" id="64522"/>
    <lineage>
        <taxon>Eukaryota</taxon>
        <taxon>Fungi</taxon>
        <taxon>Fungi incertae sedis</taxon>
        <taxon>Mucoromycota</taxon>
        <taxon>Mortierellomycotina</taxon>
        <taxon>Mortierellomycetes</taxon>
        <taxon>Mortierellales</taxon>
        <taxon>Mortierellaceae</taxon>
        <taxon>Linnemannia</taxon>
    </lineage>
</organism>
<feature type="compositionally biased region" description="Gly residues" evidence="1">
    <location>
        <begin position="76"/>
        <end position="90"/>
    </location>
</feature>
<dbReference type="Proteomes" id="UP000823405">
    <property type="component" value="Unassembled WGS sequence"/>
</dbReference>
<reference evidence="3" key="1">
    <citation type="journal article" date="2020" name="Fungal Divers.">
        <title>Resolving the Mortierellaceae phylogeny through synthesis of multi-gene phylogenetics and phylogenomics.</title>
        <authorList>
            <person name="Vandepol N."/>
            <person name="Liber J."/>
            <person name="Desiro A."/>
            <person name="Na H."/>
            <person name="Kennedy M."/>
            <person name="Barry K."/>
            <person name="Grigoriev I.V."/>
            <person name="Miller A.N."/>
            <person name="O'Donnell K."/>
            <person name="Stajich J.E."/>
            <person name="Bonito G."/>
        </authorList>
    </citation>
    <scope>NUCLEOTIDE SEQUENCE</scope>
    <source>
        <strain evidence="3">NVP60</strain>
    </source>
</reference>
<comment type="caution">
    <text evidence="3">The sequence shown here is derived from an EMBL/GenBank/DDBJ whole genome shotgun (WGS) entry which is preliminary data.</text>
</comment>
<evidence type="ECO:0000313" key="4">
    <source>
        <dbReference type="Proteomes" id="UP000823405"/>
    </source>
</evidence>
<accession>A0A9P6UNQ8</accession>